<evidence type="ECO:0000313" key="2">
    <source>
        <dbReference type="Proteomes" id="UP000325315"/>
    </source>
</evidence>
<gene>
    <name evidence="1" type="ORF">EPI10_021959</name>
</gene>
<evidence type="ECO:0000313" key="1">
    <source>
        <dbReference type="EMBL" id="KAA3481602.1"/>
    </source>
</evidence>
<dbReference type="Proteomes" id="UP000325315">
    <property type="component" value="Unassembled WGS sequence"/>
</dbReference>
<dbReference type="OrthoDB" id="6781282at2759"/>
<keyword evidence="1" id="KW-0548">Nucleotidyltransferase</keyword>
<reference evidence="2" key="1">
    <citation type="journal article" date="2019" name="Plant Biotechnol. J.">
        <title>Genome sequencing of the Australian wild diploid species Gossypium australe highlights disease resistance and delayed gland morphogenesis.</title>
        <authorList>
            <person name="Cai Y."/>
            <person name="Cai X."/>
            <person name="Wang Q."/>
            <person name="Wang P."/>
            <person name="Zhang Y."/>
            <person name="Cai C."/>
            <person name="Xu Y."/>
            <person name="Wang K."/>
            <person name="Zhou Z."/>
            <person name="Wang C."/>
            <person name="Geng S."/>
            <person name="Li B."/>
            <person name="Dong Q."/>
            <person name="Hou Y."/>
            <person name="Wang H."/>
            <person name="Ai P."/>
            <person name="Liu Z."/>
            <person name="Yi F."/>
            <person name="Sun M."/>
            <person name="An G."/>
            <person name="Cheng J."/>
            <person name="Zhang Y."/>
            <person name="Shi Q."/>
            <person name="Xie Y."/>
            <person name="Shi X."/>
            <person name="Chang Y."/>
            <person name="Huang F."/>
            <person name="Chen Y."/>
            <person name="Hong S."/>
            <person name="Mi L."/>
            <person name="Sun Q."/>
            <person name="Zhang L."/>
            <person name="Zhou B."/>
            <person name="Peng R."/>
            <person name="Zhang X."/>
            <person name="Liu F."/>
        </authorList>
    </citation>
    <scope>NUCLEOTIDE SEQUENCE [LARGE SCALE GENOMIC DNA]</scope>
    <source>
        <strain evidence="2">cv. PA1801</strain>
    </source>
</reference>
<proteinExistence type="predicted"/>
<dbReference type="GO" id="GO:0003964">
    <property type="term" value="F:RNA-directed DNA polymerase activity"/>
    <property type="evidence" value="ECO:0007669"/>
    <property type="project" value="UniProtKB-KW"/>
</dbReference>
<protein>
    <submittedName>
        <fullName evidence="1">Reverse transcriptase</fullName>
    </submittedName>
</protein>
<keyword evidence="1" id="KW-0695">RNA-directed DNA polymerase</keyword>
<dbReference type="PANTHER" id="PTHR19446">
    <property type="entry name" value="REVERSE TRANSCRIPTASES"/>
    <property type="match status" value="1"/>
</dbReference>
<sequence length="321" mass="36667">MAAFREVLEDCNLLDLGFQGPWFTWERGNLPETNIRERLDQGNEGQVRKRPRFKFEAWWTLEESFEEETKKAWGMSPGMISKKLESLQHWLLRWASLIKYDRDNKKKELTEELGILLDGERNDDNMEKITETRRSLNMEIDKDEMLETEDGQEVTADCEISNTASRYFQKLFTSSGVGDSSHILEGITPTISSDINTMLQFPYSVDEVQKALKGMGPTKAPGYDGFPALFSQKYWHIVGKDVAEFCLRVLNEGKELDSVNRTDIVLIPKIPNPTSLVNFRPISLCIILYKLVAKTIANKLQKCIGKCIDSAQSAFVPGRLI</sequence>
<dbReference type="EMBL" id="SMMG02000003">
    <property type="protein sequence ID" value="KAA3481602.1"/>
    <property type="molecule type" value="Genomic_DNA"/>
</dbReference>
<name>A0A5B6WL86_9ROSI</name>
<dbReference type="AlphaFoldDB" id="A0A5B6WL86"/>
<comment type="caution">
    <text evidence="1">The sequence shown here is derived from an EMBL/GenBank/DDBJ whole genome shotgun (WGS) entry which is preliminary data.</text>
</comment>
<keyword evidence="2" id="KW-1185">Reference proteome</keyword>
<organism evidence="1 2">
    <name type="scientific">Gossypium australe</name>
    <dbReference type="NCBI Taxonomy" id="47621"/>
    <lineage>
        <taxon>Eukaryota</taxon>
        <taxon>Viridiplantae</taxon>
        <taxon>Streptophyta</taxon>
        <taxon>Embryophyta</taxon>
        <taxon>Tracheophyta</taxon>
        <taxon>Spermatophyta</taxon>
        <taxon>Magnoliopsida</taxon>
        <taxon>eudicotyledons</taxon>
        <taxon>Gunneridae</taxon>
        <taxon>Pentapetalae</taxon>
        <taxon>rosids</taxon>
        <taxon>malvids</taxon>
        <taxon>Malvales</taxon>
        <taxon>Malvaceae</taxon>
        <taxon>Malvoideae</taxon>
        <taxon>Gossypium</taxon>
    </lineage>
</organism>
<accession>A0A5B6WL86</accession>
<keyword evidence="1" id="KW-0808">Transferase</keyword>